<dbReference type="AlphaFoldDB" id="F9WC89"/>
<dbReference type="Proteomes" id="UP000000702">
    <property type="component" value="Unassembled WGS sequence"/>
</dbReference>
<keyword evidence="3 6" id="KW-1133">Transmembrane helix</keyword>
<dbReference type="GO" id="GO:0055088">
    <property type="term" value="P:lipid homeostasis"/>
    <property type="evidence" value="ECO:0007669"/>
    <property type="project" value="TreeGrafter"/>
</dbReference>
<dbReference type="PANTHER" id="PTHR13439">
    <property type="entry name" value="CT120 PROTEIN"/>
    <property type="match status" value="1"/>
</dbReference>
<comment type="subcellular location">
    <subcellularLocation>
        <location evidence="1">Membrane</location>
        <topology evidence="1">Multi-pass membrane protein</topology>
    </subcellularLocation>
</comment>
<feature type="transmembrane region" description="Helical" evidence="6">
    <location>
        <begin position="231"/>
        <end position="251"/>
    </location>
</feature>
<dbReference type="VEuPathDB" id="TriTrypDB:TcIL3000_0_54550"/>
<dbReference type="GO" id="GO:0005783">
    <property type="term" value="C:endoplasmic reticulum"/>
    <property type="evidence" value="ECO:0007669"/>
    <property type="project" value="TreeGrafter"/>
</dbReference>
<dbReference type="GO" id="GO:0016020">
    <property type="term" value="C:membrane"/>
    <property type="evidence" value="ECO:0007669"/>
    <property type="project" value="UniProtKB-SubCell"/>
</dbReference>
<evidence type="ECO:0000256" key="1">
    <source>
        <dbReference type="ARBA" id="ARBA00004141"/>
    </source>
</evidence>
<comment type="caution">
    <text evidence="8">The sequence shown here is derived from an EMBL/GenBank/DDBJ whole genome shotgun (WGS) entry which is preliminary data.</text>
</comment>
<feature type="domain" description="TLC" evidence="7">
    <location>
        <begin position="53"/>
        <end position="263"/>
    </location>
</feature>
<reference evidence="9" key="1">
    <citation type="submission" date="2011-07" db="EMBL/GenBank/DDBJ databases">
        <title>Divergent evolution of antigenic variation in African trypanosomes.</title>
        <authorList>
            <person name="Jackson A.P."/>
            <person name="Berry A."/>
            <person name="Allison H.C."/>
            <person name="Burton P."/>
            <person name="Anderson J."/>
            <person name="Aslett M."/>
            <person name="Brown R."/>
            <person name="Corton N."/>
            <person name="Harris D."/>
            <person name="Hauser H."/>
            <person name="Gamble J."/>
            <person name="Gilderthorp R."/>
            <person name="McQuillan J."/>
            <person name="Quail M.A."/>
            <person name="Sanders M."/>
            <person name="Van Tonder A."/>
            <person name="Ginger M.L."/>
            <person name="Donelson J.E."/>
            <person name="Field M.C."/>
            <person name="Barry J.D."/>
            <person name="Berriman M."/>
            <person name="Hertz-Fowler C."/>
        </authorList>
    </citation>
    <scope>NUCLEOTIDE SEQUENCE [LARGE SCALE GENOMIC DNA]</scope>
    <source>
        <strain evidence="9">IL3000</strain>
    </source>
</reference>
<evidence type="ECO:0000256" key="3">
    <source>
        <dbReference type="ARBA" id="ARBA00022989"/>
    </source>
</evidence>
<feature type="transmembrane region" description="Helical" evidence="6">
    <location>
        <begin position="102"/>
        <end position="120"/>
    </location>
</feature>
<evidence type="ECO:0000256" key="6">
    <source>
        <dbReference type="SAM" id="Phobius"/>
    </source>
</evidence>
<evidence type="ECO:0000313" key="9">
    <source>
        <dbReference type="Proteomes" id="UP000000702"/>
    </source>
</evidence>
<evidence type="ECO:0000313" key="8">
    <source>
        <dbReference type="EMBL" id="CCD14882.1"/>
    </source>
</evidence>
<dbReference type="InterPro" id="IPR006634">
    <property type="entry name" value="TLC-dom"/>
</dbReference>
<reference evidence="8 9" key="2">
    <citation type="journal article" date="2012" name="Proc. Natl. Acad. Sci. U.S.A.">
        <title>Antigenic diversity is generated by distinct evolutionary mechanisms in African trypanosome species.</title>
        <authorList>
            <person name="Jackson A.P."/>
            <person name="Berry A."/>
            <person name="Aslett M."/>
            <person name="Allison H.C."/>
            <person name="Burton P."/>
            <person name="Vavrova-Anderson J."/>
            <person name="Brown R."/>
            <person name="Browne H."/>
            <person name="Corton N."/>
            <person name="Hauser H."/>
            <person name="Gamble J."/>
            <person name="Gilderthorp R."/>
            <person name="Marcello L."/>
            <person name="McQuillan J."/>
            <person name="Otto T.D."/>
            <person name="Quail M.A."/>
            <person name="Sanders M.J."/>
            <person name="van Tonder A."/>
            <person name="Ginger M.L."/>
            <person name="Field M.C."/>
            <person name="Barry J.D."/>
            <person name="Hertz-Fowler C."/>
            <person name="Berriman M."/>
        </authorList>
    </citation>
    <scope>NUCLEOTIDE SEQUENCE [LARGE SCALE GENOMIC DNA]</scope>
    <source>
        <strain evidence="8 9">IL3000</strain>
    </source>
</reference>
<sequence length="276" mass="31936">MGRYGAHDVYVTPLVRDFPICFPMLVLCFGVYYAVGQIYPRLLGDAFRRLPRGKRDDVVVRTVSIYNGVLMIGSAVCFLMNLHANNYHLDDDVYREIPYYRFFRVSIVAYFVWDVIICFAHKWSMAWKVHALTSLLGSYMLSFPFSDQYGSYYTGMFELSNIPLHASSIIRILNIPSFITAATACEFVFAFLFVIIRVIGGTYVTLSWLRLMLTKLMGSWRSGGDSVHDEFAVVFSMVLIFVLQVLQYVWFGEIVKQIKERFFPQRSSKLNNKRVE</sequence>
<feature type="transmembrane region" description="Helical" evidence="6">
    <location>
        <begin position="187"/>
        <end position="211"/>
    </location>
</feature>
<dbReference type="Pfam" id="PF03798">
    <property type="entry name" value="TRAM_LAG1_CLN8"/>
    <property type="match status" value="1"/>
</dbReference>
<keyword evidence="9" id="KW-1185">Reference proteome</keyword>
<name>F9WC89_TRYCI</name>
<dbReference type="PROSITE" id="PS50922">
    <property type="entry name" value="TLC"/>
    <property type="match status" value="1"/>
</dbReference>
<dbReference type="InterPro" id="IPR050846">
    <property type="entry name" value="TLCD"/>
</dbReference>
<evidence type="ECO:0000256" key="4">
    <source>
        <dbReference type="ARBA" id="ARBA00023136"/>
    </source>
</evidence>
<dbReference type="EMBL" id="CAEQ01001685">
    <property type="protein sequence ID" value="CCD14882.1"/>
    <property type="molecule type" value="Genomic_DNA"/>
</dbReference>
<evidence type="ECO:0000256" key="5">
    <source>
        <dbReference type="PROSITE-ProRule" id="PRU00205"/>
    </source>
</evidence>
<protein>
    <recommendedName>
        <fullName evidence="7">TLC domain-containing protein</fullName>
    </recommendedName>
</protein>
<feature type="transmembrane region" description="Helical" evidence="6">
    <location>
        <begin position="59"/>
        <end position="82"/>
    </location>
</feature>
<gene>
    <name evidence="8" type="ORF">TCIL3000_0_54550</name>
</gene>
<organism evidence="8 9">
    <name type="scientific">Trypanosoma congolense (strain IL3000)</name>
    <dbReference type="NCBI Taxonomy" id="1068625"/>
    <lineage>
        <taxon>Eukaryota</taxon>
        <taxon>Discoba</taxon>
        <taxon>Euglenozoa</taxon>
        <taxon>Kinetoplastea</taxon>
        <taxon>Metakinetoplastina</taxon>
        <taxon>Trypanosomatida</taxon>
        <taxon>Trypanosomatidae</taxon>
        <taxon>Trypanosoma</taxon>
        <taxon>Nannomonas</taxon>
    </lineage>
</organism>
<dbReference type="PANTHER" id="PTHR13439:SF0">
    <property type="entry name" value="TOPOISOMERASE I DAMAGE AFFECTED PROTEIN 4"/>
    <property type="match status" value="1"/>
</dbReference>
<keyword evidence="4 5" id="KW-0472">Membrane</keyword>
<proteinExistence type="predicted"/>
<keyword evidence="2 5" id="KW-0812">Transmembrane</keyword>
<dbReference type="OMA" id="GYYTGCF"/>
<evidence type="ECO:0000259" key="7">
    <source>
        <dbReference type="PROSITE" id="PS50922"/>
    </source>
</evidence>
<feature type="transmembrane region" description="Helical" evidence="6">
    <location>
        <begin position="20"/>
        <end position="39"/>
    </location>
</feature>
<accession>F9WC89</accession>
<evidence type="ECO:0000256" key="2">
    <source>
        <dbReference type="ARBA" id="ARBA00022692"/>
    </source>
</evidence>